<dbReference type="InterPro" id="IPR024788">
    <property type="entry name" value="Malectin-like_Carb-bd_dom"/>
</dbReference>
<proteinExistence type="predicted"/>
<dbReference type="PANTHER" id="PTHR45631:SF202">
    <property type="entry name" value="SENESCENCE-INDUCED RECEPTOR-LIKE SERINE_THREONINE-PROTEIN KINASE"/>
    <property type="match status" value="1"/>
</dbReference>
<evidence type="ECO:0000256" key="2">
    <source>
        <dbReference type="ARBA" id="ARBA00022614"/>
    </source>
</evidence>
<dbReference type="InterPro" id="IPR017441">
    <property type="entry name" value="Protein_kinase_ATP_BS"/>
</dbReference>
<dbReference type="InterPro" id="IPR032675">
    <property type="entry name" value="LRR_dom_sf"/>
</dbReference>
<evidence type="ECO:0000256" key="9">
    <source>
        <dbReference type="ARBA" id="ARBA00022840"/>
    </source>
</evidence>
<dbReference type="GO" id="GO:0004672">
    <property type="term" value="F:protein kinase activity"/>
    <property type="evidence" value="ECO:0007669"/>
    <property type="project" value="InterPro"/>
</dbReference>
<keyword evidence="17" id="KW-1185">Reference proteome</keyword>
<feature type="binding site" evidence="12">
    <location>
        <position position="613"/>
    </location>
    <ligand>
        <name>ATP</name>
        <dbReference type="ChEBI" id="CHEBI:30616"/>
    </ligand>
</feature>
<dbReference type="PANTHER" id="PTHR45631">
    <property type="entry name" value="OS07G0107800 PROTEIN-RELATED"/>
    <property type="match status" value="1"/>
</dbReference>
<feature type="domain" description="Protein kinase" evidence="15">
    <location>
        <begin position="585"/>
        <end position="834"/>
    </location>
</feature>
<comment type="caution">
    <text evidence="16">The sequence shown here is derived from an EMBL/GenBank/DDBJ whole genome shotgun (WGS) entry which is preliminary data.</text>
</comment>
<keyword evidence="4 13" id="KW-0812">Transmembrane</keyword>
<evidence type="ECO:0000256" key="12">
    <source>
        <dbReference type="PROSITE-ProRule" id="PRU10141"/>
    </source>
</evidence>
<dbReference type="InterPro" id="IPR000719">
    <property type="entry name" value="Prot_kinase_dom"/>
</dbReference>
<dbReference type="Pfam" id="PF13855">
    <property type="entry name" value="LRR_8"/>
    <property type="match status" value="1"/>
</dbReference>
<evidence type="ECO:0000313" key="17">
    <source>
        <dbReference type="Proteomes" id="UP001187471"/>
    </source>
</evidence>
<dbReference type="InterPro" id="IPR008271">
    <property type="entry name" value="Ser/Thr_kinase_AS"/>
</dbReference>
<comment type="subcellular location">
    <subcellularLocation>
        <location evidence="1">Membrane</location>
        <topology evidence="1">Single-pass membrane protein</topology>
    </subcellularLocation>
</comment>
<dbReference type="Pfam" id="PF00069">
    <property type="entry name" value="Pkinase"/>
    <property type="match status" value="1"/>
</dbReference>
<keyword evidence="6" id="KW-0677">Repeat</keyword>
<dbReference type="SUPFAM" id="SSF56112">
    <property type="entry name" value="Protein kinase-like (PK-like)"/>
    <property type="match status" value="1"/>
</dbReference>
<evidence type="ECO:0000256" key="7">
    <source>
        <dbReference type="ARBA" id="ARBA00022741"/>
    </source>
</evidence>
<organism evidence="16 17">
    <name type="scientific">Escallonia rubra</name>
    <dbReference type="NCBI Taxonomy" id="112253"/>
    <lineage>
        <taxon>Eukaryota</taxon>
        <taxon>Viridiplantae</taxon>
        <taxon>Streptophyta</taxon>
        <taxon>Embryophyta</taxon>
        <taxon>Tracheophyta</taxon>
        <taxon>Spermatophyta</taxon>
        <taxon>Magnoliopsida</taxon>
        <taxon>eudicotyledons</taxon>
        <taxon>Gunneridae</taxon>
        <taxon>Pentapetalae</taxon>
        <taxon>asterids</taxon>
        <taxon>campanulids</taxon>
        <taxon>Escalloniales</taxon>
        <taxon>Escalloniaceae</taxon>
        <taxon>Escallonia</taxon>
    </lineage>
</organism>
<name>A0AA88UQC1_9ASTE</name>
<evidence type="ECO:0000256" key="10">
    <source>
        <dbReference type="ARBA" id="ARBA00022989"/>
    </source>
</evidence>
<keyword evidence="9 12" id="KW-0067">ATP-binding</keyword>
<evidence type="ECO:0000256" key="4">
    <source>
        <dbReference type="ARBA" id="ARBA00022692"/>
    </source>
</evidence>
<dbReference type="AlphaFoldDB" id="A0AA88UQC1"/>
<sequence>MDMLKNLLLIIACLLGFVHAIDDNPGFTSIDCGLPIGSDYTDARTEIDYTSDAGVVDTGVPSPILPEFKDSSLARQFWTLRSFPQEKRNCYNLKPAGGKGTQYLIRASFMYGNYDAKSLPPTFDLYLGVGFWDTVVIDDPSSFKMYEIIHILPSDDINLCLINTNKGIPFISALELRSLSSNLYTTESGSLALFRRRNFGSSTNELVRFQDDAYDRIWSPVNVDNSTISSISTLSDIDILDNQLPPSIVMKTAITPIDATGLSISWDPYNSTVQYYFYFYFAEVEVLQPNQRREFNIYLNGLLFYGPYSPDYLTAFGAVSDSPLSASQCGDSDSGNYSCEILIKQTERSTLPPFINALEIYTVKKFLDTETDENDVGAIMSIKSVYGVTRNWQGDPCAPKAYAWDGLNCSYNGYSSPPRIISLNLSSSGLSGVIAPYISNLTLLESLDLSYNSLRGDVPEFLTQLASLRILYLKGNNFTGSIPAQLLEKQGKGLLLLSIDGPANSTPYPSPPVKKKKNLIVPIVASSAGAAVLVLLTASLVILWLIKQRKRQVARKVETVSLGKGGNLDDRKRLFKYSEVQRLTNNFQRTVGKGGFGSLYYGHVDGIGPVAVKMLSPESAQGHNEFKAEAKLLLTVHHKNLTSLVGYCNEATHKGIIYEYMANGDLNKHLSGLDYLHHGCKPPMIHRDVKTTNILLTENFQAKLADFGLSRKCPIEGDTQPSTAVAGTLGYLDPEYRSYGRLTAKSDVYSFGVVLLVIITGRPAIANGTTHITQWVSSMLQKGDVTYIVDPKLKGDFDVISVQKAVALARACVVGPSTTRPTMNHVVTELKECLAAEADYRDTECKDSIRQSSMILESDMDPRAR</sequence>
<evidence type="ECO:0000256" key="5">
    <source>
        <dbReference type="ARBA" id="ARBA00022729"/>
    </source>
</evidence>
<keyword evidence="3" id="KW-0808">Transferase</keyword>
<evidence type="ECO:0000259" key="15">
    <source>
        <dbReference type="PROSITE" id="PS50011"/>
    </source>
</evidence>
<dbReference type="SMART" id="SM00220">
    <property type="entry name" value="S_TKc"/>
    <property type="match status" value="1"/>
</dbReference>
<dbReference type="GO" id="GO:0005524">
    <property type="term" value="F:ATP binding"/>
    <property type="evidence" value="ECO:0007669"/>
    <property type="project" value="UniProtKB-UniRule"/>
</dbReference>
<dbReference type="InterPro" id="IPR001611">
    <property type="entry name" value="Leu-rich_rpt"/>
</dbReference>
<keyword evidence="11 13" id="KW-0472">Membrane</keyword>
<keyword evidence="10 13" id="KW-1133">Transmembrane helix</keyword>
<dbReference type="Gene3D" id="3.30.200.20">
    <property type="entry name" value="Phosphorylase Kinase, domain 1"/>
    <property type="match status" value="1"/>
</dbReference>
<dbReference type="FunFam" id="3.80.10.10:FF:000129">
    <property type="entry name" value="Leucine-rich repeat receptor-like kinase"/>
    <property type="match status" value="1"/>
</dbReference>
<keyword evidence="8" id="KW-0418">Kinase</keyword>
<feature type="chain" id="PRO_5041692553" description="Protein kinase domain-containing protein" evidence="14">
    <location>
        <begin position="21"/>
        <end position="865"/>
    </location>
</feature>
<feature type="signal peptide" evidence="14">
    <location>
        <begin position="1"/>
        <end position="20"/>
    </location>
</feature>
<evidence type="ECO:0000256" key="1">
    <source>
        <dbReference type="ARBA" id="ARBA00004167"/>
    </source>
</evidence>
<evidence type="ECO:0000256" key="3">
    <source>
        <dbReference type="ARBA" id="ARBA00022679"/>
    </source>
</evidence>
<evidence type="ECO:0000256" key="8">
    <source>
        <dbReference type="ARBA" id="ARBA00022777"/>
    </source>
</evidence>
<dbReference type="InterPro" id="IPR011009">
    <property type="entry name" value="Kinase-like_dom_sf"/>
</dbReference>
<dbReference type="SUPFAM" id="SSF52058">
    <property type="entry name" value="L domain-like"/>
    <property type="match status" value="1"/>
</dbReference>
<evidence type="ECO:0000256" key="14">
    <source>
        <dbReference type="SAM" id="SignalP"/>
    </source>
</evidence>
<evidence type="ECO:0000313" key="16">
    <source>
        <dbReference type="EMBL" id="KAK2983852.1"/>
    </source>
</evidence>
<dbReference type="PROSITE" id="PS50011">
    <property type="entry name" value="PROTEIN_KINASE_DOM"/>
    <property type="match status" value="1"/>
</dbReference>
<dbReference type="GO" id="GO:0016020">
    <property type="term" value="C:membrane"/>
    <property type="evidence" value="ECO:0007669"/>
    <property type="project" value="UniProtKB-SubCell"/>
</dbReference>
<evidence type="ECO:0000256" key="6">
    <source>
        <dbReference type="ARBA" id="ARBA00022737"/>
    </source>
</evidence>
<dbReference type="Gene3D" id="3.80.10.10">
    <property type="entry name" value="Ribonuclease Inhibitor"/>
    <property type="match status" value="1"/>
</dbReference>
<keyword evidence="5 14" id="KW-0732">Signal</keyword>
<keyword evidence="2" id="KW-0433">Leucine-rich repeat</keyword>
<keyword evidence="7 12" id="KW-0547">Nucleotide-binding</keyword>
<dbReference type="PROSITE" id="PS00107">
    <property type="entry name" value="PROTEIN_KINASE_ATP"/>
    <property type="match status" value="1"/>
</dbReference>
<gene>
    <name evidence="16" type="ORF">RJ640_008528</name>
</gene>
<dbReference type="Gene3D" id="1.10.510.10">
    <property type="entry name" value="Transferase(Phosphotransferase) domain 1"/>
    <property type="match status" value="1"/>
</dbReference>
<dbReference type="EMBL" id="JAVXUO010001298">
    <property type="protein sequence ID" value="KAK2983852.1"/>
    <property type="molecule type" value="Genomic_DNA"/>
</dbReference>
<evidence type="ECO:0000256" key="11">
    <source>
        <dbReference type="ARBA" id="ARBA00023136"/>
    </source>
</evidence>
<dbReference type="Proteomes" id="UP001187471">
    <property type="component" value="Unassembled WGS sequence"/>
</dbReference>
<dbReference type="PROSITE" id="PS00108">
    <property type="entry name" value="PROTEIN_KINASE_ST"/>
    <property type="match status" value="1"/>
</dbReference>
<reference evidence="16" key="1">
    <citation type="submission" date="2022-12" db="EMBL/GenBank/DDBJ databases">
        <title>Draft genome assemblies for two species of Escallonia (Escalloniales).</title>
        <authorList>
            <person name="Chanderbali A."/>
            <person name="Dervinis C."/>
            <person name="Anghel I."/>
            <person name="Soltis D."/>
            <person name="Soltis P."/>
            <person name="Zapata F."/>
        </authorList>
    </citation>
    <scope>NUCLEOTIDE SEQUENCE</scope>
    <source>
        <strain evidence="16">UCBG92.1500</strain>
        <tissue evidence="16">Leaf</tissue>
    </source>
</reference>
<accession>A0AA88UQC1</accession>
<protein>
    <recommendedName>
        <fullName evidence="15">Protein kinase domain-containing protein</fullName>
    </recommendedName>
</protein>
<feature type="transmembrane region" description="Helical" evidence="13">
    <location>
        <begin position="519"/>
        <end position="546"/>
    </location>
</feature>
<evidence type="ECO:0000256" key="13">
    <source>
        <dbReference type="SAM" id="Phobius"/>
    </source>
</evidence>
<dbReference type="Pfam" id="PF12819">
    <property type="entry name" value="Malectin_like"/>
    <property type="match status" value="1"/>
</dbReference>